<dbReference type="GO" id="GO:0043111">
    <property type="term" value="P:replication fork arrest"/>
    <property type="evidence" value="ECO:0007669"/>
    <property type="project" value="TreeGrafter"/>
</dbReference>
<evidence type="ECO:0000256" key="3">
    <source>
        <dbReference type="ARBA" id="ARBA00022763"/>
    </source>
</evidence>
<dbReference type="GO" id="GO:0031298">
    <property type="term" value="C:replication fork protection complex"/>
    <property type="evidence" value="ECO:0007669"/>
    <property type="project" value="TreeGrafter"/>
</dbReference>
<comment type="similarity">
    <text evidence="2 7">Belongs to the CSM3 family.</text>
</comment>
<dbReference type="InterPro" id="IPR040038">
    <property type="entry name" value="TIPIN/Csm3/Swi3"/>
</dbReference>
<evidence type="ECO:0000256" key="6">
    <source>
        <dbReference type="ARBA" id="ARBA00023306"/>
    </source>
</evidence>
<feature type="region of interest" description="Disordered" evidence="8">
    <location>
        <begin position="1"/>
        <end position="50"/>
    </location>
</feature>
<evidence type="ECO:0000256" key="4">
    <source>
        <dbReference type="ARBA" id="ARBA00022880"/>
    </source>
</evidence>
<dbReference type="Pfam" id="PF07962">
    <property type="entry name" value="Swi3"/>
    <property type="match status" value="1"/>
</dbReference>
<dbReference type="GO" id="GO:0003677">
    <property type="term" value="F:DNA binding"/>
    <property type="evidence" value="ECO:0007669"/>
    <property type="project" value="TreeGrafter"/>
</dbReference>
<gene>
    <name evidence="10" type="ORF">C8A01DRAFT_46269</name>
</gene>
<feature type="compositionally biased region" description="Polar residues" evidence="8">
    <location>
        <begin position="215"/>
        <end position="225"/>
    </location>
</feature>
<keyword evidence="4" id="KW-0236">DNA replication inhibitor</keyword>
<dbReference type="GO" id="GO:0031297">
    <property type="term" value="P:replication fork processing"/>
    <property type="evidence" value="ECO:0007669"/>
    <property type="project" value="UniProtKB-UniRule"/>
</dbReference>
<name>A0AAN6SSG7_9PEZI</name>
<feature type="region of interest" description="Disordered" evidence="8">
    <location>
        <begin position="214"/>
        <end position="430"/>
    </location>
</feature>
<evidence type="ECO:0000259" key="9">
    <source>
        <dbReference type="Pfam" id="PF07962"/>
    </source>
</evidence>
<evidence type="ECO:0000256" key="8">
    <source>
        <dbReference type="SAM" id="MobiDB-lite"/>
    </source>
</evidence>
<keyword evidence="11" id="KW-1185">Reference proteome</keyword>
<dbReference type="PANTHER" id="PTHR13220">
    <property type="entry name" value="TIMELESS INTERACTING-RELATED"/>
    <property type="match status" value="1"/>
</dbReference>
<dbReference type="InterPro" id="IPR012923">
    <property type="entry name" value="Csm3"/>
</dbReference>
<organism evidence="10 11">
    <name type="scientific">Parachaetomium inaequale</name>
    <dbReference type="NCBI Taxonomy" id="2588326"/>
    <lineage>
        <taxon>Eukaryota</taxon>
        <taxon>Fungi</taxon>
        <taxon>Dikarya</taxon>
        <taxon>Ascomycota</taxon>
        <taxon>Pezizomycotina</taxon>
        <taxon>Sordariomycetes</taxon>
        <taxon>Sordariomycetidae</taxon>
        <taxon>Sordariales</taxon>
        <taxon>Chaetomiaceae</taxon>
        <taxon>Parachaetomium</taxon>
    </lineage>
</organism>
<evidence type="ECO:0000313" key="10">
    <source>
        <dbReference type="EMBL" id="KAK4040373.1"/>
    </source>
</evidence>
<reference evidence="11" key="1">
    <citation type="journal article" date="2023" name="Mol. Phylogenet. Evol.">
        <title>Genome-scale phylogeny and comparative genomics of the fungal order Sordariales.</title>
        <authorList>
            <person name="Hensen N."/>
            <person name="Bonometti L."/>
            <person name="Westerberg I."/>
            <person name="Brannstrom I.O."/>
            <person name="Guillou S."/>
            <person name="Cros-Aarteil S."/>
            <person name="Calhoun S."/>
            <person name="Haridas S."/>
            <person name="Kuo A."/>
            <person name="Mondo S."/>
            <person name="Pangilinan J."/>
            <person name="Riley R."/>
            <person name="LaButti K."/>
            <person name="Andreopoulos B."/>
            <person name="Lipzen A."/>
            <person name="Chen C."/>
            <person name="Yan M."/>
            <person name="Daum C."/>
            <person name="Ng V."/>
            <person name="Clum A."/>
            <person name="Steindorff A."/>
            <person name="Ohm R.A."/>
            <person name="Martin F."/>
            <person name="Silar P."/>
            <person name="Natvig D.O."/>
            <person name="Lalanne C."/>
            <person name="Gautier V."/>
            <person name="Ament-Velasquez S.L."/>
            <person name="Kruys A."/>
            <person name="Hutchinson M.I."/>
            <person name="Powell A.J."/>
            <person name="Barry K."/>
            <person name="Miller A.N."/>
            <person name="Grigoriev I.V."/>
            <person name="Debuchy R."/>
            <person name="Gladieux P."/>
            <person name="Hiltunen Thoren M."/>
            <person name="Johannesson H."/>
        </authorList>
    </citation>
    <scope>NUCLEOTIDE SEQUENCE [LARGE SCALE GENOMIC DNA]</scope>
    <source>
        <strain evidence="11">CBS 284.82</strain>
    </source>
</reference>
<dbReference type="EMBL" id="MU854378">
    <property type="protein sequence ID" value="KAK4040373.1"/>
    <property type="molecule type" value="Genomic_DNA"/>
</dbReference>
<evidence type="ECO:0000256" key="2">
    <source>
        <dbReference type="ARBA" id="ARBA00006075"/>
    </source>
</evidence>
<comment type="caution">
    <text evidence="10">The sequence shown here is derived from an EMBL/GenBank/DDBJ whole genome shotgun (WGS) entry which is preliminary data.</text>
</comment>
<protein>
    <recommendedName>
        <fullName evidence="7">Chromosome segregation in meiosis protein</fullName>
    </recommendedName>
</protein>
<dbReference type="GO" id="GO:0006974">
    <property type="term" value="P:DNA damage response"/>
    <property type="evidence" value="ECO:0007669"/>
    <property type="project" value="UniProtKB-KW"/>
</dbReference>
<sequence>MPSKTASRPGDAATRKEGNFVDDYLADWDDDPFRSPSPDPARNDKTTEKKKDILGIEKELDLKKKPRVPRVKLDETRLLSDKGIPKLRKMAPRLKIKGKGHEFSDAARLLSFYQEWLDDLFPKATFLDALAMVEKTGHKTTMRSARLQWIDESKPRAATPEDDEDNRIHRGAAGPRLPDRVAPIFEDAARAAGERAKTPTADDLFGDDDIYNATPVRNTVSTAPSRQVAGDDVPDDDDLDALMAEAEAESGAKTQPHGSAPPFESIFGNGMRTAAPGPAGVPDDDDLDALMAEAEAQSGPSRPSPSAVSGSIFGDGKPKHQLIQGAGDDGDDLDALMAEAEAGKGAQKPTQPTGGKAAASGSSQPAEKGAAFDDDDDLDVLMAEAEAGTDAAARPSDVTRKTVSAQGDTGRQTASFEDDEEAMAEMDGLW</sequence>
<feature type="region of interest" description="Disordered" evidence="8">
    <location>
        <begin position="151"/>
        <end position="178"/>
    </location>
</feature>
<evidence type="ECO:0000256" key="5">
    <source>
        <dbReference type="ARBA" id="ARBA00023242"/>
    </source>
</evidence>
<feature type="compositionally biased region" description="Basic and acidic residues" evidence="8">
    <location>
        <begin position="41"/>
        <end position="50"/>
    </location>
</feature>
<comment type="function">
    <text evidence="7">Plays an important role in the control of DNA replication and the maintenance of replication fork stability.</text>
</comment>
<dbReference type="GO" id="GO:0000076">
    <property type="term" value="P:DNA replication checkpoint signaling"/>
    <property type="evidence" value="ECO:0007669"/>
    <property type="project" value="UniProtKB-UniRule"/>
</dbReference>
<feature type="compositionally biased region" description="Polar residues" evidence="8">
    <location>
        <begin position="401"/>
        <end position="415"/>
    </location>
</feature>
<comment type="subcellular location">
    <subcellularLocation>
        <location evidence="1 7">Nucleus</location>
    </subcellularLocation>
</comment>
<keyword evidence="6 7" id="KW-0131">Cell cycle</keyword>
<feature type="compositionally biased region" description="Low complexity" evidence="8">
    <location>
        <begin position="380"/>
        <end position="393"/>
    </location>
</feature>
<keyword evidence="5 7" id="KW-0539">Nucleus</keyword>
<keyword evidence="3 7" id="KW-0227">DNA damage</keyword>
<dbReference type="PANTHER" id="PTHR13220:SF11">
    <property type="entry name" value="TIMELESS-INTERACTING PROTEIN"/>
    <property type="match status" value="1"/>
</dbReference>
<proteinExistence type="inferred from homology"/>
<feature type="compositionally biased region" description="Polar residues" evidence="8">
    <location>
        <begin position="298"/>
        <end position="309"/>
    </location>
</feature>
<evidence type="ECO:0000313" key="11">
    <source>
        <dbReference type="Proteomes" id="UP001303115"/>
    </source>
</evidence>
<dbReference type="AlphaFoldDB" id="A0AAN6SSG7"/>
<evidence type="ECO:0000256" key="1">
    <source>
        <dbReference type="ARBA" id="ARBA00004123"/>
    </source>
</evidence>
<feature type="domain" description="Chromosome segregation in meiosis protein 3" evidence="9">
    <location>
        <begin position="72"/>
        <end position="153"/>
    </location>
</feature>
<accession>A0AAN6SSG7</accession>
<dbReference type="Proteomes" id="UP001303115">
    <property type="component" value="Unassembled WGS sequence"/>
</dbReference>
<evidence type="ECO:0000256" key="7">
    <source>
        <dbReference type="RuleBase" id="RU366049"/>
    </source>
</evidence>